<dbReference type="Proteomes" id="UP000824782">
    <property type="component" value="Unassembled WGS sequence"/>
</dbReference>
<dbReference type="GO" id="GO:0045600">
    <property type="term" value="P:positive regulation of fat cell differentiation"/>
    <property type="evidence" value="ECO:0007669"/>
    <property type="project" value="TreeGrafter"/>
</dbReference>
<proteinExistence type="predicted"/>
<organism evidence="10 11">
    <name type="scientific">Engystomops pustulosus</name>
    <name type="common">Tungara frog</name>
    <name type="synonym">Physalaemus pustulosus</name>
    <dbReference type="NCBI Taxonomy" id="76066"/>
    <lineage>
        <taxon>Eukaryota</taxon>
        <taxon>Metazoa</taxon>
        <taxon>Chordata</taxon>
        <taxon>Craniata</taxon>
        <taxon>Vertebrata</taxon>
        <taxon>Euteleostomi</taxon>
        <taxon>Amphibia</taxon>
        <taxon>Batrachia</taxon>
        <taxon>Anura</taxon>
        <taxon>Neobatrachia</taxon>
        <taxon>Hyloidea</taxon>
        <taxon>Leptodactylidae</taxon>
        <taxon>Leiuperinae</taxon>
        <taxon>Engystomops</taxon>
    </lineage>
</organism>
<dbReference type="InterPro" id="IPR042234">
    <property type="entry name" value="WDFY1/WDFY2"/>
</dbReference>
<sequence>MTPTRTYSAHQSRVTMVLFILEMEWMLSTGQDKLFTWHCSETGERLGNYRTTACASCLQFDVETRHVFVGDHSGQVTILKLEQDNCSLITTFKGHTAGVTSLCWDPVQRLLFSGSSDHSIIIWDIGGRKGMALELQGHRDKIQSIAYAHHSRQLISCSADGGIVVWNMDVERQETPEWLDSDSCQKCDQPFFWNFKQMWDSKKIGLRQFFLDLCFRHHCRKCGKAVCGKCSSKSSTIPLMGFEFEVRVCDSCYDSITDEQHNRDTEEGHIALPSHSRPGGHSSTLEISCHFSFRRMGPRALQSLSHGGTPC</sequence>
<dbReference type="Gene3D" id="2.130.10.10">
    <property type="entry name" value="YVTN repeat-like/Quinoprotein amine dehydrogenase"/>
    <property type="match status" value="2"/>
</dbReference>
<dbReference type="InterPro" id="IPR036322">
    <property type="entry name" value="WD40_repeat_dom_sf"/>
</dbReference>
<dbReference type="InterPro" id="IPR017455">
    <property type="entry name" value="Znf_FYVE-rel"/>
</dbReference>
<evidence type="ECO:0000313" key="10">
    <source>
        <dbReference type="EMBL" id="KAG8585124.1"/>
    </source>
</evidence>
<evidence type="ECO:0000256" key="6">
    <source>
        <dbReference type="PROSITE-ProRule" id="PRU00091"/>
    </source>
</evidence>
<dbReference type="PROSITE" id="PS50082">
    <property type="entry name" value="WD_REPEATS_2"/>
    <property type="match status" value="2"/>
</dbReference>
<feature type="chain" id="PRO_5043552113" description="FYVE-type domain-containing protein" evidence="8">
    <location>
        <begin position="31"/>
        <end position="311"/>
    </location>
</feature>
<dbReference type="Pfam" id="PF00400">
    <property type="entry name" value="WD40"/>
    <property type="match status" value="2"/>
</dbReference>
<dbReference type="InterPro" id="IPR011011">
    <property type="entry name" value="Znf_FYVE_PHD"/>
</dbReference>
<dbReference type="SMART" id="SM00320">
    <property type="entry name" value="WD40"/>
    <property type="match status" value="4"/>
</dbReference>
<feature type="domain" description="FYVE-type" evidence="9">
    <location>
        <begin position="178"/>
        <end position="257"/>
    </location>
</feature>
<feature type="signal peptide" evidence="8">
    <location>
        <begin position="1"/>
        <end position="30"/>
    </location>
</feature>
<dbReference type="FunFam" id="3.30.40.10:FF:000105">
    <property type="entry name" value="WD repeat and FYVE domain-containing protein 2"/>
    <property type="match status" value="1"/>
</dbReference>
<evidence type="ECO:0000256" key="7">
    <source>
        <dbReference type="PROSITE-ProRule" id="PRU00221"/>
    </source>
</evidence>
<accession>A0AAV7CJA1</accession>
<evidence type="ECO:0000313" key="11">
    <source>
        <dbReference type="Proteomes" id="UP000824782"/>
    </source>
</evidence>
<dbReference type="GO" id="GO:0008270">
    <property type="term" value="F:zinc ion binding"/>
    <property type="evidence" value="ECO:0007669"/>
    <property type="project" value="UniProtKB-KW"/>
</dbReference>
<evidence type="ECO:0000259" key="9">
    <source>
        <dbReference type="PROSITE" id="PS50178"/>
    </source>
</evidence>
<evidence type="ECO:0000256" key="3">
    <source>
        <dbReference type="ARBA" id="ARBA00022737"/>
    </source>
</evidence>
<dbReference type="PROSITE" id="PS50178">
    <property type="entry name" value="ZF_FYVE"/>
    <property type="match status" value="1"/>
</dbReference>
<evidence type="ECO:0000256" key="4">
    <source>
        <dbReference type="ARBA" id="ARBA00022771"/>
    </source>
</evidence>
<dbReference type="AlphaFoldDB" id="A0AAV7CJA1"/>
<dbReference type="EMBL" id="WNYA01000002">
    <property type="protein sequence ID" value="KAG8585124.1"/>
    <property type="molecule type" value="Genomic_DNA"/>
</dbReference>
<dbReference type="Gene3D" id="3.30.40.10">
    <property type="entry name" value="Zinc/RING finger domain, C3HC4 (zinc finger)"/>
    <property type="match status" value="1"/>
</dbReference>
<dbReference type="Pfam" id="PF01363">
    <property type="entry name" value="FYVE"/>
    <property type="match status" value="1"/>
</dbReference>
<dbReference type="InterPro" id="IPR013083">
    <property type="entry name" value="Znf_RING/FYVE/PHD"/>
</dbReference>
<keyword evidence="11" id="KW-1185">Reference proteome</keyword>
<evidence type="ECO:0000256" key="5">
    <source>
        <dbReference type="ARBA" id="ARBA00022833"/>
    </source>
</evidence>
<dbReference type="InterPro" id="IPR019775">
    <property type="entry name" value="WD40_repeat_CS"/>
</dbReference>
<dbReference type="SUPFAM" id="SSF57903">
    <property type="entry name" value="FYVE/PHD zinc finger"/>
    <property type="match status" value="1"/>
</dbReference>
<feature type="repeat" description="WD" evidence="7">
    <location>
        <begin position="92"/>
        <end position="125"/>
    </location>
</feature>
<keyword evidence="4 6" id="KW-0863">Zinc-finger</keyword>
<keyword evidence="1 7" id="KW-0853">WD repeat</keyword>
<evidence type="ECO:0000256" key="8">
    <source>
        <dbReference type="SAM" id="SignalP"/>
    </source>
</evidence>
<dbReference type="GO" id="GO:0005769">
    <property type="term" value="C:early endosome"/>
    <property type="evidence" value="ECO:0007669"/>
    <property type="project" value="TreeGrafter"/>
</dbReference>
<feature type="repeat" description="WD" evidence="7">
    <location>
        <begin position="135"/>
        <end position="176"/>
    </location>
</feature>
<evidence type="ECO:0000256" key="2">
    <source>
        <dbReference type="ARBA" id="ARBA00022723"/>
    </source>
</evidence>
<reference evidence="10" key="1">
    <citation type="thesis" date="2020" institute="ProQuest LLC" country="789 East Eisenhower Parkway, Ann Arbor, MI, USA">
        <title>Comparative Genomics and Chromosome Evolution.</title>
        <authorList>
            <person name="Mudd A.B."/>
        </authorList>
    </citation>
    <scope>NUCLEOTIDE SEQUENCE</scope>
    <source>
        <strain evidence="10">237g6f4</strain>
        <tissue evidence="10">Blood</tissue>
    </source>
</reference>
<dbReference type="SMART" id="SM00064">
    <property type="entry name" value="FYVE"/>
    <property type="match status" value="1"/>
</dbReference>
<dbReference type="InterPro" id="IPR015943">
    <property type="entry name" value="WD40/YVTN_repeat-like_dom_sf"/>
</dbReference>
<keyword evidence="5" id="KW-0862">Zinc</keyword>
<dbReference type="PROSITE" id="PS00678">
    <property type="entry name" value="WD_REPEATS_1"/>
    <property type="match status" value="2"/>
</dbReference>
<gene>
    <name evidence="10" type="ORF">GDO81_004898</name>
</gene>
<keyword evidence="3" id="KW-0677">Repeat</keyword>
<keyword evidence="2" id="KW-0479">Metal-binding</keyword>
<dbReference type="PANTHER" id="PTHR46189">
    <property type="entry name" value="LD41958P"/>
    <property type="match status" value="1"/>
</dbReference>
<dbReference type="PROSITE" id="PS50294">
    <property type="entry name" value="WD_REPEATS_REGION"/>
    <property type="match status" value="2"/>
</dbReference>
<dbReference type="SUPFAM" id="SSF50978">
    <property type="entry name" value="WD40 repeat-like"/>
    <property type="match status" value="1"/>
</dbReference>
<protein>
    <recommendedName>
        <fullName evidence="9">FYVE-type domain-containing protein</fullName>
    </recommendedName>
</protein>
<keyword evidence="8" id="KW-0732">Signal</keyword>
<dbReference type="InterPro" id="IPR001680">
    <property type="entry name" value="WD40_rpt"/>
</dbReference>
<name>A0AAV7CJA1_ENGPU</name>
<comment type="caution">
    <text evidence="10">The sequence shown here is derived from an EMBL/GenBank/DDBJ whole genome shotgun (WGS) entry which is preliminary data.</text>
</comment>
<dbReference type="InterPro" id="IPR000306">
    <property type="entry name" value="Znf_FYVE"/>
</dbReference>
<evidence type="ECO:0000256" key="1">
    <source>
        <dbReference type="ARBA" id="ARBA00022574"/>
    </source>
</evidence>
<dbReference type="PANTHER" id="PTHR46189:SF3">
    <property type="entry name" value="WD REPEAT AND FYVE DOMAIN-CONTAINING PROTEIN 2"/>
    <property type="match status" value="1"/>
</dbReference>